<evidence type="ECO:0000313" key="1">
    <source>
        <dbReference type="EMBL" id="QHU10916.1"/>
    </source>
</evidence>
<reference evidence="1" key="1">
    <citation type="journal article" date="2020" name="Nature">
        <title>Giant virus diversity and host interactions through global metagenomics.</title>
        <authorList>
            <person name="Schulz F."/>
            <person name="Roux S."/>
            <person name="Paez-Espino D."/>
            <person name="Jungbluth S."/>
            <person name="Walsh D.A."/>
            <person name="Denef V.J."/>
            <person name="McMahon K.D."/>
            <person name="Konstantinidis K.T."/>
            <person name="Eloe-Fadrosh E.A."/>
            <person name="Kyrpides N.C."/>
            <person name="Woyke T."/>
        </authorList>
    </citation>
    <scope>NUCLEOTIDE SEQUENCE</scope>
    <source>
        <strain evidence="1">GVMAG-S-1101165-83</strain>
    </source>
</reference>
<proteinExistence type="predicted"/>
<accession>A0A6C0K1F5</accession>
<dbReference type="EMBL" id="MN740773">
    <property type="protein sequence ID" value="QHU10916.1"/>
    <property type="molecule type" value="Genomic_DNA"/>
</dbReference>
<sequence length="116" mass="13893">MDPEKKEKKTEKEKTKRIYRKKCRGGLDKCKNYIGNYKDVEGIGCCEQCDKCVDENPYDPYWEHMEQEFENSDECKELEEKGLLEDGDSCDAAYKKYHKSYEPWPIMRRRAAKKFN</sequence>
<organism evidence="1">
    <name type="scientific">viral metagenome</name>
    <dbReference type="NCBI Taxonomy" id="1070528"/>
    <lineage>
        <taxon>unclassified sequences</taxon>
        <taxon>metagenomes</taxon>
        <taxon>organismal metagenomes</taxon>
    </lineage>
</organism>
<dbReference type="AlphaFoldDB" id="A0A6C0K1F5"/>
<protein>
    <submittedName>
        <fullName evidence="1">Uncharacterized protein</fullName>
    </submittedName>
</protein>
<name>A0A6C0K1F5_9ZZZZ</name>